<evidence type="ECO:0000313" key="3">
    <source>
        <dbReference type="EMBL" id="RLV61229.1"/>
    </source>
</evidence>
<organism evidence="3 4">
    <name type="scientific">Parashewanella curva</name>
    <dbReference type="NCBI Taxonomy" id="2338552"/>
    <lineage>
        <taxon>Bacteria</taxon>
        <taxon>Pseudomonadati</taxon>
        <taxon>Pseudomonadota</taxon>
        <taxon>Gammaproteobacteria</taxon>
        <taxon>Alteromonadales</taxon>
        <taxon>Shewanellaceae</taxon>
        <taxon>Parashewanella</taxon>
    </lineage>
</organism>
<dbReference type="EMBL" id="QZEI01000005">
    <property type="protein sequence ID" value="RLV61229.1"/>
    <property type="molecule type" value="Genomic_DNA"/>
</dbReference>
<dbReference type="InterPro" id="IPR002912">
    <property type="entry name" value="ACT_dom"/>
</dbReference>
<evidence type="ECO:0000259" key="2">
    <source>
        <dbReference type="PROSITE" id="PS51671"/>
    </source>
</evidence>
<dbReference type="PANTHER" id="PTHR34875:SF5">
    <property type="entry name" value="GLYCINE CLEAVAGE SYSTEM TRANSCRIPTIONAL REPRESSOR"/>
    <property type="match status" value="1"/>
</dbReference>
<dbReference type="RefSeq" id="WP_121837491.1">
    <property type="nucleotide sequence ID" value="NZ_ML014756.1"/>
</dbReference>
<protein>
    <recommendedName>
        <fullName evidence="1">Glycine cleavage system transcriptional repressor</fullName>
    </recommendedName>
</protein>
<dbReference type="SUPFAM" id="SSF55021">
    <property type="entry name" value="ACT-like"/>
    <property type="match status" value="2"/>
</dbReference>
<comment type="subcellular location">
    <subcellularLocation>
        <location evidence="1">Cytoplasm</location>
    </subcellularLocation>
</comment>
<proteinExistence type="predicted"/>
<keyword evidence="1" id="KW-0963">Cytoplasm</keyword>
<gene>
    <name evidence="3" type="ORF">D5018_02945</name>
</gene>
<keyword evidence="1" id="KW-0804">Transcription</keyword>
<sequence length="179" mass="19634">MTNYLVLTAMGADRPGIVSRLARLATDCDCDIVDSRMAIFGNEFTMIMMLSGSWTSIAKIESTIPSLSVELDLLTVVKRTSKHTLTNFTSRLEVVFSGADQRGTMAAITRFLADKELDLASVKSHAESDEDDKHTQQIQVIINVPEGISANAVTPEIEQFALKLGLESSIKQLTKIIQE</sequence>
<evidence type="ECO:0000313" key="4">
    <source>
        <dbReference type="Proteomes" id="UP000281474"/>
    </source>
</evidence>
<accession>A0A3L8Q2J1</accession>
<dbReference type="Proteomes" id="UP000281474">
    <property type="component" value="Unassembled WGS sequence"/>
</dbReference>
<dbReference type="GO" id="GO:0005737">
    <property type="term" value="C:cytoplasm"/>
    <property type="evidence" value="ECO:0007669"/>
    <property type="project" value="UniProtKB-SubCell"/>
</dbReference>
<reference evidence="3 4" key="1">
    <citation type="submission" date="2018-09" db="EMBL/GenBank/DDBJ databases">
        <title>Phylogeny of the Shewanellaceae, and recommendation for two new genera, Pseudoshewanella and Parashewanella.</title>
        <authorList>
            <person name="Wang G."/>
        </authorList>
    </citation>
    <scope>NUCLEOTIDE SEQUENCE [LARGE SCALE GENOMIC DNA]</scope>
    <source>
        <strain evidence="3 4">C51</strain>
    </source>
</reference>
<dbReference type="PROSITE" id="PS51671">
    <property type="entry name" value="ACT"/>
    <property type="match status" value="1"/>
</dbReference>
<dbReference type="InterPro" id="IPR016867">
    <property type="entry name" value="GcvR"/>
</dbReference>
<comment type="caution">
    <text evidence="3">The sequence shown here is derived from an EMBL/GenBank/DDBJ whole genome shotgun (WGS) entry which is preliminary data.</text>
</comment>
<keyword evidence="1" id="KW-0678">Repressor</keyword>
<dbReference type="OrthoDB" id="5814713at2"/>
<dbReference type="GO" id="GO:0006355">
    <property type="term" value="P:regulation of DNA-templated transcription"/>
    <property type="evidence" value="ECO:0007669"/>
    <property type="project" value="UniProtKB-UniRule"/>
</dbReference>
<dbReference type="Gene3D" id="3.30.70.260">
    <property type="match status" value="2"/>
</dbReference>
<dbReference type="InterPro" id="IPR050990">
    <property type="entry name" value="UPF0237/GcvR_regulator"/>
</dbReference>
<dbReference type="PANTHER" id="PTHR34875">
    <property type="entry name" value="UPF0237 PROTEIN MJ1558"/>
    <property type="match status" value="1"/>
</dbReference>
<dbReference type="AlphaFoldDB" id="A0A3L8Q2J1"/>
<feature type="domain" description="ACT" evidence="2">
    <location>
        <begin position="93"/>
        <end position="171"/>
    </location>
</feature>
<dbReference type="CDD" id="cd04893">
    <property type="entry name" value="ACT_GcvR_1"/>
    <property type="match status" value="1"/>
</dbReference>
<name>A0A3L8Q2J1_9GAMM</name>
<dbReference type="InterPro" id="IPR045865">
    <property type="entry name" value="ACT-like_dom_sf"/>
</dbReference>
<keyword evidence="4" id="KW-1185">Reference proteome</keyword>
<evidence type="ECO:0000256" key="1">
    <source>
        <dbReference type="PIRNR" id="PIRNR028103"/>
    </source>
</evidence>
<dbReference type="PIRSF" id="PIRSF028103">
    <property type="entry name" value="GcvR"/>
    <property type="match status" value="1"/>
</dbReference>
<dbReference type="FunFam" id="3.30.70.260:FF:000005">
    <property type="entry name" value="Glycine cleavage system transcriptional repressor"/>
    <property type="match status" value="1"/>
</dbReference>
<dbReference type="Pfam" id="PF13740">
    <property type="entry name" value="ACT_6"/>
    <property type="match status" value="1"/>
</dbReference>